<dbReference type="PRINTS" id="PR00508">
    <property type="entry name" value="S21N4MTFRASE"/>
</dbReference>
<evidence type="ECO:0000256" key="2">
    <source>
        <dbReference type="ARBA" id="ARBA00022679"/>
    </source>
</evidence>
<accession>A0A4R8W347</accession>
<feature type="domain" description="DNA methylase N-4/N-6" evidence="5">
    <location>
        <begin position="28"/>
        <end position="340"/>
    </location>
</feature>
<comment type="similarity">
    <text evidence="3">Belongs to the N(4)/N(6)-methyltransferase family.</text>
</comment>
<name>A0A4R8W347_9MICO</name>
<dbReference type="SUPFAM" id="SSF53335">
    <property type="entry name" value="S-adenosyl-L-methionine-dependent methyltransferases"/>
    <property type="match status" value="1"/>
</dbReference>
<dbReference type="Gene3D" id="3.40.50.150">
    <property type="entry name" value="Vaccinia Virus protein VP39"/>
    <property type="match status" value="1"/>
</dbReference>
<dbReference type="GO" id="GO:0008170">
    <property type="term" value="F:N-methyltransferase activity"/>
    <property type="evidence" value="ECO:0007669"/>
    <property type="project" value="InterPro"/>
</dbReference>
<evidence type="ECO:0000256" key="1">
    <source>
        <dbReference type="ARBA" id="ARBA00022603"/>
    </source>
</evidence>
<protein>
    <recommendedName>
        <fullName evidence="3">Methyltransferase</fullName>
        <ecNumber evidence="3">2.1.1.-</ecNumber>
    </recommendedName>
</protein>
<dbReference type="GO" id="GO:0032259">
    <property type="term" value="P:methylation"/>
    <property type="evidence" value="ECO:0007669"/>
    <property type="project" value="UniProtKB-KW"/>
</dbReference>
<keyword evidence="2" id="KW-0808">Transferase</keyword>
<dbReference type="CDD" id="cd02440">
    <property type="entry name" value="AdoMet_MTases"/>
    <property type="match status" value="1"/>
</dbReference>
<organism evidence="6 7">
    <name type="scientific">Cryobacterium adonitolivorans</name>
    <dbReference type="NCBI Taxonomy" id="1259189"/>
    <lineage>
        <taxon>Bacteria</taxon>
        <taxon>Bacillati</taxon>
        <taxon>Actinomycetota</taxon>
        <taxon>Actinomycetes</taxon>
        <taxon>Micrococcales</taxon>
        <taxon>Microbacteriaceae</taxon>
        <taxon>Cryobacterium</taxon>
    </lineage>
</organism>
<dbReference type="InterPro" id="IPR001091">
    <property type="entry name" value="RM_Methyltransferase"/>
</dbReference>
<dbReference type="EMBL" id="SOFL01000053">
    <property type="protein sequence ID" value="TFB97481.1"/>
    <property type="molecule type" value="Genomic_DNA"/>
</dbReference>
<evidence type="ECO:0000259" key="5">
    <source>
        <dbReference type="Pfam" id="PF01555"/>
    </source>
</evidence>
<keyword evidence="1" id="KW-0489">Methyltransferase</keyword>
<dbReference type="RefSeq" id="WP_134454985.1">
    <property type="nucleotide sequence ID" value="NZ_SOFL01000053.1"/>
</dbReference>
<dbReference type="GO" id="GO:0003677">
    <property type="term" value="F:DNA binding"/>
    <property type="evidence" value="ECO:0007669"/>
    <property type="project" value="InterPro"/>
</dbReference>
<gene>
    <name evidence="6" type="ORF">E3O42_16210</name>
</gene>
<dbReference type="InterPro" id="IPR029063">
    <property type="entry name" value="SAM-dependent_MTases_sf"/>
</dbReference>
<sequence length="353" mass="37899">MGMPSDAATLINADIRDYLSTGHTGEFDGVISDAPYGLGITADRRSGSHWDTSGIAFDPSFWSALRQVVRPGGNLASFGHSRTGHRQATAIEDGGWRIVDSVAHVKSHGFNPGNRGIDTELNRTGFEDLSSDYTGYTSHLKPAYEPITLARNLQRNESLVGAIANGGTGGFHTAALRIPTDDLGRARTPGRVTPSAAWSVSRPAIRSTPAPDGRHPTNILFEHARGCVASACSEDCGLRAIDEQGRTKYADGKDRPSRFFSSLKYAPRAPLSERPRVNGVSAPTVKSQALLEWLCTLVGVKHGTTWLDPFCGSGAVAEAVVRAGGRVVSVDLESSYVELARARFRRLDLAWEA</sequence>
<evidence type="ECO:0000313" key="6">
    <source>
        <dbReference type="EMBL" id="TFB97481.1"/>
    </source>
</evidence>
<keyword evidence="7" id="KW-1185">Reference proteome</keyword>
<proteinExistence type="inferred from homology"/>
<dbReference type="AlphaFoldDB" id="A0A4R8W347"/>
<dbReference type="InterPro" id="IPR002941">
    <property type="entry name" value="DNA_methylase_N4/N6"/>
</dbReference>
<comment type="caution">
    <text evidence="6">The sequence shown here is derived from an EMBL/GenBank/DDBJ whole genome shotgun (WGS) entry which is preliminary data.</text>
</comment>
<reference evidence="6 7" key="1">
    <citation type="submission" date="2019-03" db="EMBL/GenBank/DDBJ databases">
        <title>Genomics of glacier-inhabiting Cryobacterium strains.</title>
        <authorList>
            <person name="Liu Q."/>
            <person name="Xin Y.-H."/>
        </authorList>
    </citation>
    <scope>NUCLEOTIDE SEQUENCE [LARGE SCALE GENOMIC DNA]</scope>
    <source>
        <strain evidence="6 7">RHLS22-1</strain>
    </source>
</reference>
<feature type="region of interest" description="Disordered" evidence="4">
    <location>
        <begin position="182"/>
        <end position="214"/>
    </location>
</feature>
<dbReference type="EC" id="2.1.1.-" evidence="3"/>
<dbReference type="OrthoDB" id="9773060at2"/>
<evidence type="ECO:0000256" key="3">
    <source>
        <dbReference type="RuleBase" id="RU362026"/>
    </source>
</evidence>
<dbReference type="Pfam" id="PF01555">
    <property type="entry name" value="N6_N4_Mtase"/>
    <property type="match status" value="1"/>
</dbReference>
<evidence type="ECO:0000256" key="4">
    <source>
        <dbReference type="SAM" id="MobiDB-lite"/>
    </source>
</evidence>
<dbReference type="Proteomes" id="UP000297907">
    <property type="component" value="Unassembled WGS sequence"/>
</dbReference>
<evidence type="ECO:0000313" key="7">
    <source>
        <dbReference type="Proteomes" id="UP000297907"/>
    </source>
</evidence>